<name>A0A5B7GB95_PORTR</name>
<evidence type="ECO:0000313" key="2">
    <source>
        <dbReference type="EMBL" id="MPC54563.1"/>
    </source>
</evidence>
<evidence type="ECO:0000313" key="3">
    <source>
        <dbReference type="Proteomes" id="UP000324222"/>
    </source>
</evidence>
<gene>
    <name evidence="2" type="ORF">E2C01_048484</name>
</gene>
<keyword evidence="3" id="KW-1185">Reference proteome</keyword>
<organism evidence="2 3">
    <name type="scientific">Portunus trituberculatus</name>
    <name type="common">Swimming crab</name>
    <name type="synonym">Neptunus trituberculatus</name>
    <dbReference type="NCBI Taxonomy" id="210409"/>
    <lineage>
        <taxon>Eukaryota</taxon>
        <taxon>Metazoa</taxon>
        <taxon>Ecdysozoa</taxon>
        <taxon>Arthropoda</taxon>
        <taxon>Crustacea</taxon>
        <taxon>Multicrustacea</taxon>
        <taxon>Malacostraca</taxon>
        <taxon>Eumalacostraca</taxon>
        <taxon>Eucarida</taxon>
        <taxon>Decapoda</taxon>
        <taxon>Pleocyemata</taxon>
        <taxon>Brachyura</taxon>
        <taxon>Eubrachyura</taxon>
        <taxon>Portunoidea</taxon>
        <taxon>Portunidae</taxon>
        <taxon>Portuninae</taxon>
        <taxon>Portunus</taxon>
    </lineage>
</organism>
<sequence>MARCTDYRPSPTGHEPVGQCSEKSCSTAKSCTTVMRMRRAGIDARRIAHSHRLVRVRLAASLSAQFLPGFQGG</sequence>
<accession>A0A5B7GB95</accession>
<dbReference type="EMBL" id="VSRR010012453">
    <property type="protein sequence ID" value="MPC54563.1"/>
    <property type="molecule type" value="Genomic_DNA"/>
</dbReference>
<protein>
    <submittedName>
        <fullName evidence="2">Uncharacterized protein</fullName>
    </submittedName>
</protein>
<feature type="region of interest" description="Disordered" evidence="1">
    <location>
        <begin position="1"/>
        <end position="21"/>
    </location>
</feature>
<comment type="caution">
    <text evidence="2">The sequence shown here is derived from an EMBL/GenBank/DDBJ whole genome shotgun (WGS) entry which is preliminary data.</text>
</comment>
<dbReference type="Proteomes" id="UP000324222">
    <property type="component" value="Unassembled WGS sequence"/>
</dbReference>
<reference evidence="2 3" key="1">
    <citation type="submission" date="2019-05" db="EMBL/GenBank/DDBJ databases">
        <title>Another draft genome of Portunus trituberculatus and its Hox gene families provides insights of decapod evolution.</title>
        <authorList>
            <person name="Jeong J.-H."/>
            <person name="Song I."/>
            <person name="Kim S."/>
            <person name="Choi T."/>
            <person name="Kim D."/>
            <person name="Ryu S."/>
            <person name="Kim W."/>
        </authorList>
    </citation>
    <scope>NUCLEOTIDE SEQUENCE [LARGE SCALE GENOMIC DNA]</scope>
    <source>
        <tissue evidence="2">Muscle</tissue>
    </source>
</reference>
<dbReference type="AlphaFoldDB" id="A0A5B7GB95"/>
<evidence type="ECO:0000256" key="1">
    <source>
        <dbReference type="SAM" id="MobiDB-lite"/>
    </source>
</evidence>
<proteinExistence type="predicted"/>